<reference evidence="3" key="1">
    <citation type="journal article" date="2019" name="Int. J. Syst. Evol. Microbiol.">
        <title>The Global Catalogue of Microorganisms (GCM) 10K type strain sequencing project: providing services to taxonomists for standard genome sequencing and annotation.</title>
        <authorList>
            <consortium name="The Broad Institute Genomics Platform"/>
            <consortium name="The Broad Institute Genome Sequencing Center for Infectious Disease"/>
            <person name="Wu L."/>
            <person name="Ma J."/>
        </authorList>
    </citation>
    <scope>NUCLEOTIDE SEQUENCE [LARGE SCALE GENOMIC DNA]</scope>
    <source>
        <strain evidence="3">KCTC 22558</strain>
    </source>
</reference>
<dbReference type="InterPro" id="IPR036291">
    <property type="entry name" value="NAD(P)-bd_dom_sf"/>
</dbReference>
<dbReference type="Gene3D" id="3.40.50.720">
    <property type="entry name" value="NAD(P)-binding Rossmann-like Domain"/>
    <property type="match status" value="1"/>
</dbReference>
<dbReference type="Proteomes" id="UP000643403">
    <property type="component" value="Unassembled WGS sequence"/>
</dbReference>
<evidence type="ECO:0000259" key="1">
    <source>
        <dbReference type="Pfam" id="PF03435"/>
    </source>
</evidence>
<dbReference type="RefSeq" id="WP_189446355.1">
    <property type="nucleotide sequence ID" value="NZ_BMXY01000001.1"/>
</dbReference>
<gene>
    <name evidence="2" type="ORF">GCM10008101_00690</name>
</gene>
<evidence type="ECO:0000313" key="2">
    <source>
        <dbReference type="EMBL" id="GGZ51558.1"/>
    </source>
</evidence>
<name>A0ABQ3BMB2_9GAMM</name>
<comment type="caution">
    <text evidence="2">The sequence shown here is derived from an EMBL/GenBank/DDBJ whole genome shotgun (WGS) entry which is preliminary data.</text>
</comment>
<keyword evidence="3" id="KW-1185">Reference proteome</keyword>
<feature type="domain" description="Saccharopine dehydrogenase NADP binding" evidence="1">
    <location>
        <begin position="6"/>
        <end position="124"/>
    </location>
</feature>
<proteinExistence type="predicted"/>
<evidence type="ECO:0000313" key="3">
    <source>
        <dbReference type="Proteomes" id="UP000643403"/>
    </source>
</evidence>
<sequence length="369" mass="39801">MPRSRILLIGAYGQFGRRIAVELARDDVDLVLAGRRLDRAQALAASLAGDARLETARIDVEDGSLASDVAALAPTLVIHTAGPFQQRDYRVAEAAMEAGADYVDLADGREFVAGVARLDAQARARGVRLVSGASSVPGLSGAVVAAHASRFAELHSVESAISPGNRTERGLATTRAILGYVGRPFPALVDGRRRDVHGWQSLRRIRHPAVGTRWVARCDVPDLDLLPHRYPSLRHCDFRAGLELRRMHFGLWLGSWAVRTGLVRDLSRHAKPLLHMSEYWLDAGSDTGVMTVDLAGTGLDGAPLRLRWSVVAREGSGPQIPATAAVVLARRWRIERPAAGAGPCLDLFRLDDFMAALAGYPIDAATLVV</sequence>
<dbReference type="EMBL" id="BMXY01000001">
    <property type="protein sequence ID" value="GGZ51558.1"/>
    <property type="molecule type" value="Genomic_DNA"/>
</dbReference>
<dbReference type="PANTHER" id="PTHR43796">
    <property type="entry name" value="CARBOXYNORSPERMIDINE SYNTHASE"/>
    <property type="match status" value="1"/>
</dbReference>
<dbReference type="Gene3D" id="3.30.360.10">
    <property type="entry name" value="Dihydrodipicolinate Reductase, domain 2"/>
    <property type="match status" value="1"/>
</dbReference>
<protein>
    <submittedName>
        <fullName evidence="2">Saccharopine dehydrogenase</fullName>
    </submittedName>
</protein>
<dbReference type="PANTHER" id="PTHR43796:SF2">
    <property type="entry name" value="CARBOXYNORSPERMIDINE SYNTHASE"/>
    <property type="match status" value="1"/>
</dbReference>
<dbReference type="SUPFAM" id="SSF51735">
    <property type="entry name" value="NAD(P)-binding Rossmann-fold domains"/>
    <property type="match status" value="1"/>
</dbReference>
<organism evidence="2 3">
    <name type="scientific">Cognatilysobacter xinjiangensis</name>
    <dbReference type="NCBI Taxonomy" id="546892"/>
    <lineage>
        <taxon>Bacteria</taxon>
        <taxon>Pseudomonadati</taxon>
        <taxon>Pseudomonadota</taxon>
        <taxon>Gammaproteobacteria</taxon>
        <taxon>Lysobacterales</taxon>
        <taxon>Lysobacteraceae</taxon>
        <taxon>Cognatilysobacter</taxon>
    </lineage>
</organism>
<accession>A0ABQ3BMB2</accession>
<dbReference type="Pfam" id="PF03435">
    <property type="entry name" value="Sacchrp_dh_NADP"/>
    <property type="match status" value="1"/>
</dbReference>
<dbReference type="InterPro" id="IPR005097">
    <property type="entry name" value="Sacchrp_dh_NADP-bd"/>
</dbReference>